<dbReference type="EMBL" id="LXWW01000012">
    <property type="protein sequence ID" value="OAO17941.1"/>
    <property type="molecule type" value="Genomic_DNA"/>
</dbReference>
<name>A0A196SP01_BLAHN</name>
<reference evidence="1 2" key="1">
    <citation type="submission" date="2016-05" db="EMBL/GenBank/DDBJ databases">
        <title>Nuclear genome of Blastocystis sp. subtype 1 NandII.</title>
        <authorList>
            <person name="Gentekaki E."/>
            <person name="Curtis B."/>
            <person name="Stairs C."/>
            <person name="Eme L."/>
            <person name="Herman E."/>
            <person name="Klimes V."/>
            <person name="Arias M.C."/>
            <person name="Elias M."/>
            <person name="Hilliou F."/>
            <person name="Klute M."/>
            <person name="Malik S.-B."/>
            <person name="Pightling A."/>
            <person name="Rachubinski R."/>
            <person name="Salas D."/>
            <person name="Schlacht A."/>
            <person name="Suga H."/>
            <person name="Archibald J."/>
            <person name="Ball S.G."/>
            <person name="Clark G."/>
            <person name="Dacks J."/>
            <person name="Van Der Giezen M."/>
            <person name="Tsaousis A."/>
            <person name="Roger A."/>
        </authorList>
    </citation>
    <scope>NUCLEOTIDE SEQUENCE [LARGE SCALE GENOMIC DNA]</scope>
    <source>
        <strain evidence="2">ATCC 50177 / NandII</strain>
    </source>
</reference>
<evidence type="ECO:0000313" key="2">
    <source>
        <dbReference type="Proteomes" id="UP000078348"/>
    </source>
</evidence>
<dbReference type="Proteomes" id="UP000078348">
    <property type="component" value="Unassembled WGS sequence"/>
</dbReference>
<organism evidence="1 2">
    <name type="scientific">Blastocystis sp. subtype 1 (strain ATCC 50177 / NandII)</name>
    <dbReference type="NCBI Taxonomy" id="478820"/>
    <lineage>
        <taxon>Eukaryota</taxon>
        <taxon>Sar</taxon>
        <taxon>Stramenopiles</taxon>
        <taxon>Bigyra</taxon>
        <taxon>Opalozoa</taxon>
        <taxon>Opalinata</taxon>
        <taxon>Blastocystidae</taxon>
        <taxon>Blastocystis</taxon>
    </lineage>
</organism>
<dbReference type="AlphaFoldDB" id="A0A196SP01"/>
<evidence type="ECO:0000313" key="1">
    <source>
        <dbReference type="EMBL" id="OAO17941.1"/>
    </source>
</evidence>
<sequence length="177" mass="19751">MGASGSKLARVGQRTAQSLKTKVDNLPVDGITQEELDRVLAEGNFRPKTDALLRQAKLKAEEAAKNGGLSTDSVVNYVQAKDTEFIAHLQQSMNQEAQPQEIEPIGGETIHKEMKELFKSSGMLDTVEHQHALGLQYGLTPEAMDNLLRYVALPKLEKRRPDTKEMDAVWPLWKKDL</sequence>
<accession>A0A196SP01</accession>
<proteinExistence type="predicted"/>
<gene>
    <name evidence="1" type="ORF">AV274_0274</name>
</gene>
<keyword evidence="2" id="KW-1185">Reference proteome</keyword>
<protein>
    <submittedName>
        <fullName evidence="1">Uncharacterized protein</fullName>
    </submittedName>
</protein>
<comment type="caution">
    <text evidence="1">The sequence shown here is derived from an EMBL/GenBank/DDBJ whole genome shotgun (WGS) entry which is preliminary data.</text>
</comment>